<feature type="compositionally biased region" description="Low complexity" evidence="2">
    <location>
        <begin position="1040"/>
        <end position="1055"/>
    </location>
</feature>
<dbReference type="Gene3D" id="4.10.240.10">
    <property type="entry name" value="Zn(2)-C6 fungal-type DNA-binding domain"/>
    <property type="match status" value="1"/>
</dbReference>
<evidence type="ECO:0000259" key="3">
    <source>
        <dbReference type="PROSITE" id="PS50048"/>
    </source>
</evidence>
<keyword evidence="1" id="KW-0539">Nucleus</keyword>
<feature type="region of interest" description="Disordered" evidence="2">
    <location>
        <begin position="879"/>
        <end position="983"/>
    </location>
</feature>
<organism evidence="4 5">
    <name type="scientific">Sporisorium reilianum f. sp. reilianum</name>
    <dbReference type="NCBI Taxonomy" id="72559"/>
    <lineage>
        <taxon>Eukaryota</taxon>
        <taxon>Fungi</taxon>
        <taxon>Dikarya</taxon>
        <taxon>Basidiomycota</taxon>
        <taxon>Ustilaginomycotina</taxon>
        <taxon>Ustilaginomycetes</taxon>
        <taxon>Ustilaginales</taxon>
        <taxon>Ustilaginaceae</taxon>
        <taxon>Sporisorium</taxon>
    </lineage>
</organism>
<dbReference type="PANTHER" id="PTHR31668">
    <property type="entry name" value="GLUCOSE TRANSPORT TRANSCRIPTION REGULATOR RGT1-RELATED-RELATED"/>
    <property type="match status" value="1"/>
</dbReference>
<accession>A0A2N8UM88</accession>
<feature type="compositionally biased region" description="Low complexity" evidence="2">
    <location>
        <begin position="244"/>
        <end position="256"/>
    </location>
</feature>
<proteinExistence type="predicted"/>
<feature type="region of interest" description="Disordered" evidence="2">
    <location>
        <begin position="1123"/>
        <end position="1182"/>
    </location>
</feature>
<dbReference type="PANTHER" id="PTHR31668:SF30">
    <property type="entry name" value="ZN(II)2CYS6 TRANSCRIPTION FACTOR (EUROFUNG)"/>
    <property type="match status" value="1"/>
</dbReference>
<evidence type="ECO:0000256" key="2">
    <source>
        <dbReference type="SAM" id="MobiDB-lite"/>
    </source>
</evidence>
<evidence type="ECO:0000313" key="5">
    <source>
        <dbReference type="Proteomes" id="UP000239563"/>
    </source>
</evidence>
<feature type="compositionally biased region" description="Low complexity" evidence="2">
    <location>
        <begin position="899"/>
        <end position="926"/>
    </location>
</feature>
<dbReference type="EMBL" id="LT795072">
    <property type="protein sequence ID" value="SJX65862.1"/>
    <property type="molecule type" value="Genomic_DNA"/>
</dbReference>
<feature type="region of interest" description="Disordered" evidence="2">
    <location>
        <begin position="1028"/>
        <end position="1098"/>
    </location>
</feature>
<dbReference type="SUPFAM" id="SSF57701">
    <property type="entry name" value="Zn2/Cys6 DNA-binding domain"/>
    <property type="match status" value="1"/>
</dbReference>
<evidence type="ECO:0000313" key="4">
    <source>
        <dbReference type="EMBL" id="SJX65862.1"/>
    </source>
</evidence>
<feature type="region of interest" description="Disordered" evidence="2">
    <location>
        <begin position="798"/>
        <end position="836"/>
    </location>
</feature>
<dbReference type="InterPro" id="IPR050797">
    <property type="entry name" value="Carb_Metab_Trans_Reg"/>
</dbReference>
<feature type="compositionally biased region" description="Low complexity" evidence="2">
    <location>
        <begin position="938"/>
        <end position="968"/>
    </location>
</feature>
<feature type="compositionally biased region" description="Basic and acidic residues" evidence="2">
    <location>
        <begin position="152"/>
        <end position="162"/>
    </location>
</feature>
<sequence length="1182" mass="128214">MPADRTASQQQQQQQQRHPHRHDEIASDSKTPTKQSARRRAYAKRSCLKCREKKARCELPDESLNVPSSMTPLTNDLACHRCKVLSLDCVVWDGDRKRRPKISSPAPASNNSNKRTATTAVKAEPSSSRLPSSPPRSPGSLEQLAAAAARLSDQRSAYHDAPDMSPHATSSSNDASSSREAASTLASVQFFNPVPDGAATPHSASSTPSLRPHERFSMRASSSSTQIKPPTPGSPPSSNNDNTAASVTSMASSSSSKVQPPGRTWTSLWRPLSVLIDYAAQQPSFTAYLVSRIDRTLTDLDILNLIPCSTLSYLQPFLKPYLLWHPHLPSLDHMYADHRKRPTVSSALLLSSMCLVACRHAMPLTDSLAIQLSTLVDQLGTQILLSTPRDMYTVQALELLLAHEPSLVGTSVAASAQAERGNGLLGESLLQAALTIARGLDLDKAIDSVVDVCRHPPPSDPKQAQQRRDLLAKHLAGASLWQSLSIWEGHFSFVNSTVRPIQLGEVTAKAEAMVAIDNDGRKIERMHRDPFQSIEKRFPGLDEDSVLRSAGRTGLVYRLQAMARFHDTIAGMYRILATATKPELDSTASLTPTTPETRQQILDLLSSSSQQQLFWQAAKAQAFSPFASVRPALLLEDWATMESYSLQELLPCLAICAFMTGELNHGFSANEMVDALRFDSSFQGHATIISERRDTETHSLLSVFSLFDRGLGYSQPDILTRGGFAAQSKKQRGSLWIEATGAPLLLTTAFATDGCKTFLEKTACSLHGFDFLPVTVEMHIAMMINALHRLDECDRNEYLPPLRPKRSSMPPPPAGRRMPSLPPDLTDSKHHQATQGKSISQIGVLFIEEMVQVMQKWKLGASLQRTVPLQYRHLLTKASAPASPSADRKSHHPLSTDTSSAAAAAVQPSPKPSAQQAHQLQATLQQDSHTDSSQFAINSSGNNATTGTSGGEQSQSFSQSFQASFVSGLPQQQQPNLTAASGGGHGGMFDIPMFDLFGPASTTDWTNNVPWFDPVDNGASAPAALSLPSFANTNGHAATPQWGPYPQPQQQQHQAPPAPTLPSPLQNTWPAPQRKRSADTLPPLQYTSASTTTQTNNMYNAGGYGGYSGYTLPNSGSAAGLGSAYGEQGGGQAHQSMSSNGGFHHHHHQNQQQQHHALQQPSQQQPAHRPYYDGSANHHGVR</sequence>
<dbReference type="GO" id="GO:0008270">
    <property type="term" value="F:zinc ion binding"/>
    <property type="evidence" value="ECO:0007669"/>
    <property type="project" value="InterPro"/>
</dbReference>
<dbReference type="PROSITE" id="PS50048">
    <property type="entry name" value="ZN2_CY6_FUNGAL_2"/>
    <property type="match status" value="1"/>
</dbReference>
<feature type="compositionally biased region" description="Low complexity" evidence="2">
    <location>
        <begin position="198"/>
        <end position="209"/>
    </location>
</feature>
<feature type="region of interest" description="Disordered" evidence="2">
    <location>
        <begin position="1"/>
        <end position="45"/>
    </location>
</feature>
<name>A0A2N8UM88_9BASI</name>
<dbReference type="CDD" id="cd00067">
    <property type="entry name" value="GAL4"/>
    <property type="match status" value="1"/>
</dbReference>
<feature type="region of interest" description="Disordered" evidence="2">
    <location>
        <begin position="97"/>
        <end position="263"/>
    </location>
</feature>
<feature type="compositionally biased region" description="Low complexity" evidence="2">
    <location>
        <begin position="1150"/>
        <end position="1168"/>
    </location>
</feature>
<evidence type="ECO:0000256" key="1">
    <source>
        <dbReference type="ARBA" id="ARBA00023242"/>
    </source>
</evidence>
<dbReference type="InterPro" id="IPR001138">
    <property type="entry name" value="Zn2Cys6_DnaBD"/>
</dbReference>
<dbReference type="Proteomes" id="UP000239563">
    <property type="component" value="Chromosome XIX"/>
</dbReference>
<feature type="compositionally biased region" description="Polar residues" evidence="2">
    <location>
        <begin position="1085"/>
        <end position="1098"/>
    </location>
</feature>
<feature type="compositionally biased region" description="Polar residues" evidence="2">
    <location>
        <begin position="969"/>
        <end position="979"/>
    </location>
</feature>
<protein>
    <recommendedName>
        <fullName evidence="3">Zn(2)-C6 fungal-type domain-containing protein</fullName>
    </recommendedName>
</protein>
<feature type="compositionally biased region" description="Low complexity" evidence="2">
    <location>
        <begin position="103"/>
        <end position="113"/>
    </location>
</feature>
<feature type="compositionally biased region" description="Polar residues" evidence="2">
    <location>
        <begin position="219"/>
        <end position="228"/>
    </location>
</feature>
<gene>
    <name evidence="4" type="ORF">SRS1_16416</name>
</gene>
<feature type="compositionally biased region" description="Basic residues" evidence="2">
    <location>
        <begin position="36"/>
        <end position="45"/>
    </location>
</feature>
<reference evidence="4 5" key="1">
    <citation type="submission" date="2017-02" db="EMBL/GenBank/DDBJ databases">
        <authorList>
            <person name="Peterson S.W."/>
        </authorList>
    </citation>
    <scope>NUCLEOTIDE SEQUENCE [LARGE SCALE GENOMIC DNA]</scope>
    <source>
        <strain evidence="4 5">SRS1_H2-8</strain>
    </source>
</reference>
<feature type="domain" description="Zn(2)-C6 fungal-type" evidence="3">
    <location>
        <begin position="46"/>
        <end position="91"/>
    </location>
</feature>
<dbReference type="AlphaFoldDB" id="A0A2N8UM88"/>
<feature type="compositionally biased region" description="Low complexity" evidence="2">
    <location>
        <begin position="165"/>
        <end position="183"/>
    </location>
</feature>
<dbReference type="GO" id="GO:0000981">
    <property type="term" value="F:DNA-binding transcription factor activity, RNA polymerase II-specific"/>
    <property type="evidence" value="ECO:0007669"/>
    <property type="project" value="InterPro"/>
</dbReference>
<dbReference type="InterPro" id="IPR036864">
    <property type="entry name" value="Zn2-C6_fun-type_DNA-bd_sf"/>
</dbReference>